<dbReference type="AlphaFoldDB" id="A0A2M6WP59"/>
<dbReference type="EMBL" id="PFAQ01000043">
    <property type="protein sequence ID" value="PIT94562.1"/>
    <property type="molecule type" value="Genomic_DNA"/>
</dbReference>
<name>A0A2M6WP59_9BACT</name>
<protein>
    <recommendedName>
        <fullName evidence="3">CopG family transcriptional regulator</fullName>
    </recommendedName>
</protein>
<evidence type="ECO:0008006" key="3">
    <source>
        <dbReference type="Google" id="ProtNLM"/>
    </source>
</evidence>
<evidence type="ECO:0000313" key="1">
    <source>
        <dbReference type="EMBL" id="PIT94562.1"/>
    </source>
</evidence>
<organism evidence="1 2">
    <name type="scientific">Candidatus Falkowbacteria bacterium CG10_big_fil_rev_8_21_14_0_10_39_9</name>
    <dbReference type="NCBI Taxonomy" id="1974566"/>
    <lineage>
        <taxon>Bacteria</taxon>
        <taxon>Candidatus Falkowiibacteriota</taxon>
    </lineage>
</organism>
<sequence>MEKRVLGTISILTSNRQGNSLAMNQLLTTYGHHIIARLGVNVNRQCVEACPGLITLTLDTTQEIITELTAKLNAIADIKASMVIMMTE</sequence>
<dbReference type="InterPro" id="IPR045865">
    <property type="entry name" value="ACT-like_dom_sf"/>
</dbReference>
<dbReference type="InterPro" id="IPR023860">
    <property type="entry name" value="FeFe-hyd_TM1266"/>
</dbReference>
<reference evidence="2" key="1">
    <citation type="submission" date="2017-09" db="EMBL/GenBank/DDBJ databases">
        <title>Depth-based differentiation of microbial function through sediment-hosted aquifers and enrichment of novel symbionts in the deep terrestrial subsurface.</title>
        <authorList>
            <person name="Probst A.J."/>
            <person name="Ladd B."/>
            <person name="Jarett J.K."/>
            <person name="Geller-Mcgrath D.E."/>
            <person name="Sieber C.M.K."/>
            <person name="Emerson J.B."/>
            <person name="Anantharaman K."/>
            <person name="Thomas B.C."/>
            <person name="Malmstrom R."/>
            <person name="Stieglmeier M."/>
            <person name="Klingl A."/>
            <person name="Woyke T."/>
            <person name="Ryan C.M."/>
            <person name="Banfield J.F."/>
        </authorList>
    </citation>
    <scope>NUCLEOTIDE SEQUENCE [LARGE SCALE GENOMIC DNA]</scope>
</reference>
<gene>
    <name evidence="1" type="ORF">COT98_02965</name>
</gene>
<proteinExistence type="predicted"/>
<dbReference type="Proteomes" id="UP000228900">
    <property type="component" value="Unassembled WGS sequence"/>
</dbReference>
<dbReference type="InterPro" id="IPR027271">
    <property type="entry name" value="Acetolactate_synth/TF_NikR_C"/>
</dbReference>
<dbReference type="Gene3D" id="3.30.70.1150">
    <property type="entry name" value="ACT-like. Chain A, domain 2"/>
    <property type="match status" value="1"/>
</dbReference>
<dbReference type="SUPFAM" id="SSF55021">
    <property type="entry name" value="ACT-like"/>
    <property type="match status" value="1"/>
</dbReference>
<dbReference type="Pfam" id="PF21699">
    <property type="entry name" value="TM1266-like"/>
    <property type="match status" value="1"/>
</dbReference>
<evidence type="ECO:0000313" key="2">
    <source>
        <dbReference type="Proteomes" id="UP000228900"/>
    </source>
</evidence>
<accession>A0A2M6WP59</accession>
<comment type="caution">
    <text evidence="1">The sequence shown here is derived from an EMBL/GenBank/DDBJ whole genome shotgun (WGS) entry which is preliminary data.</text>
</comment>